<name>A0AAE0N0E7_9PEZI</name>
<proteinExistence type="predicted"/>
<sequence length="190" mass="21150">MDTLPLSPNQKIDRGALPYPVESIQVGGGSVWLIRVQAQLEKRLGRRVPVPTLFQHFTVKAFAAHLVSMENMTDKKEAPSYSTGGNVRTEDIAIISMACRLPGGVCHPDHFWEVLKDGRDTMVDVPKDRWDAEEFYDADPDAPGKSYCRRGGFLDSWEAFERAGYTREQLRGSDTGVFIGASNNVTTSQE</sequence>
<comment type="caution">
    <text evidence="5">The sequence shown here is derived from an EMBL/GenBank/DDBJ whole genome shotgun (WGS) entry which is preliminary data.</text>
</comment>
<dbReference type="Gene3D" id="3.40.47.10">
    <property type="match status" value="1"/>
</dbReference>
<dbReference type="AlphaFoldDB" id="A0AAE0N0E7"/>
<dbReference type="InterPro" id="IPR014030">
    <property type="entry name" value="Ketoacyl_synth_N"/>
</dbReference>
<evidence type="ECO:0000313" key="6">
    <source>
        <dbReference type="Proteomes" id="UP001287356"/>
    </source>
</evidence>
<dbReference type="Pfam" id="PF00109">
    <property type="entry name" value="ketoacyl-synt"/>
    <property type="match status" value="2"/>
</dbReference>
<evidence type="ECO:0000259" key="4">
    <source>
        <dbReference type="Pfam" id="PF00550"/>
    </source>
</evidence>
<dbReference type="InterPro" id="IPR009081">
    <property type="entry name" value="PP-bd_ACP"/>
</dbReference>
<evidence type="ECO:0000259" key="3">
    <source>
        <dbReference type="Pfam" id="PF00109"/>
    </source>
</evidence>
<dbReference type="Pfam" id="PF00550">
    <property type="entry name" value="PP-binding"/>
    <property type="match status" value="1"/>
</dbReference>
<feature type="domain" description="Beta-ketoacyl synthase-like N-terminal" evidence="3">
    <location>
        <begin position="156"/>
        <end position="185"/>
    </location>
</feature>
<keyword evidence="2" id="KW-0597">Phosphoprotein</keyword>
<evidence type="ECO:0000256" key="2">
    <source>
        <dbReference type="ARBA" id="ARBA00022553"/>
    </source>
</evidence>
<dbReference type="SUPFAM" id="SSF53901">
    <property type="entry name" value="Thiolase-like"/>
    <property type="match status" value="1"/>
</dbReference>
<dbReference type="InterPro" id="IPR016039">
    <property type="entry name" value="Thiolase-like"/>
</dbReference>
<dbReference type="InterPro" id="IPR036736">
    <property type="entry name" value="ACP-like_sf"/>
</dbReference>
<feature type="domain" description="Carrier" evidence="4">
    <location>
        <begin position="26"/>
        <end position="66"/>
    </location>
</feature>
<gene>
    <name evidence="5" type="ORF">B0T24DRAFT_712162</name>
</gene>
<protein>
    <submittedName>
        <fullName evidence="5">Thiolase-like protein</fullName>
    </submittedName>
</protein>
<keyword evidence="1" id="KW-0596">Phosphopantetheine</keyword>
<dbReference type="InterPro" id="IPR050091">
    <property type="entry name" value="PKS_NRPS_Biosynth_Enz"/>
</dbReference>
<dbReference type="PANTHER" id="PTHR43775">
    <property type="entry name" value="FATTY ACID SYNTHASE"/>
    <property type="match status" value="1"/>
</dbReference>
<dbReference type="GO" id="GO:0006633">
    <property type="term" value="P:fatty acid biosynthetic process"/>
    <property type="evidence" value="ECO:0007669"/>
    <property type="project" value="TreeGrafter"/>
</dbReference>
<reference evidence="5" key="1">
    <citation type="journal article" date="2023" name="Mol. Phylogenet. Evol.">
        <title>Genome-scale phylogeny and comparative genomics of the fungal order Sordariales.</title>
        <authorList>
            <person name="Hensen N."/>
            <person name="Bonometti L."/>
            <person name="Westerberg I."/>
            <person name="Brannstrom I.O."/>
            <person name="Guillou S."/>
            <person name="Cros-Aarteil S."/>
            <person name="Calhoun S."/>
            <person name="Haridas S."/>
            <person name="Kuo A."/>
            <person name="Mondo S."/>
            <person name="Pangilinan J."/>
            <person name="Riley R."/>
            <person name="LaButti K."/>
            <person name="Andreopoulos B."/>
            <person name="Lipzen A."/>
            <person name="Chen C."/>
            <person name="Yan M."/>
            <person name="Daum C."/>
            <person name="Ng V."/>
            <person name="Clum A."/>
            <person name="Steindorff A."/>
            <person name="Ohm R.A."/>
            <person name="Martin F."/>
            <person name="Silar P."/>
            <person name="Natvig D.O."/>
            <person name="Lalanne C."/>
            <person name="Gautier V."/>
            <person name="Ament-Velasquez S.L."/>
            <person name="Kruys A."/>
            <person name="Hutchinson M.I."/>
            <person name="Powell A.J."/>
            <person name="Barry K."/>
            <person name="Miller A.N."/>
            <person name="Grigoriev I.V."/>
            <person name="Debuchy R."/>
            <person name="Gladieux P."/>
            <person name="Hiltunen Thoren M."/>
            <person name="Johannesson H."/>
        </authorList>
    </citation>
    <scope>NUCLEOTIDE SEQUENCE</scope>
    <source>
        <strain evidence="5">CBS 958.72</strain>
    </source>
</reference>
<accession>A0AAE0N0E7</accession>
<evidence type="ECO:0000313" key="5">
    <source>
        <dbReference type="EMBL" id="KAK3364859.1"/>
    </source>
</evidence>
<feature type="domain" description="Beta-ketoacyl synthase-like N-terminal" evidence="3">
    <location>
        <begin position="90"/>
        <end position="155"/>
    </location>
</feature>
<reference evidence="5" key="2">
    <citation type="submission" date="2023-06" db="EMBL/GenBank/DDBJ databases">
        <authorList>
            <consortium name="Lawrence Berkeley National Laboratory"/>
            <person name="Haridas S."/>
            <person name="Hensen N."/>
            <person name="Bonometti L."/>
            <person name="Westerberg I."/>
            <person name="Brannstrom I.O."/>
            <person name="Guillou S."/>
            <person name="Cros-Aarteil S."/>
            <person name="Calhoun S."/>
            <person name="Kuo A."/>
            <person name="Mondo S."/>
            <person name="Pangilinan J."/>
            <person name="Riley R."/>
            <person name="Labutti K."/>
            <person name="Andreopoulos B."/>
            <person name="Lipzen A."/>
            <person name="Chen C."/>
            <person name="Yanf M."/>
            <person name="Daum C."/>
            <person name="Ng V."/>
            <person name="Clum A."/>
            <person name="Steindorff A."/>
            <person name="Ohm R."/>
            <person name="Martin F."/>
            <person name="Silar P."/>
            <person name="Natvig D."/>
            <person name="Lalanne C."/>
            <person name="Gautier V."/>
            <person name="Ament-Velasquez S.L."/>
            <person name="Kruys A."/>
            <person name="Hutchinson M.I."/>
            <person name="Powell A.J."/>
            <person name="Barry K."/>
            <person name="Miller A.N."/>
            <person name="Grigoriev I.V."/>
            <person name="Debuchy R."/>
            <person name="Gladieux P."/>
            <person name="Thoren M.H."/>
            <person name="Johannesson H."/>
        </authorList>
    </citation>
    <scope>NUCLEOTIDE SEQUENCE</scope>
    <source>
        <strain evidence="5">CBS 958.72</strain>
    </source>
</reference>
<dbReference type="SUPFAM" id="SSF47336">
    <property type="entry name" value="ACP-like"/>
    <property type="match status" value="1"/>
</dbReference>
<dbReference type="Gene3D" id="1.10.1200.10">
    <property type="entry name" value="ACP-like"/>
    <property type="match status" value="1"/>
</dbReference>
<dbReference type="PANTHER" id="PTHR43775:SF37">
    <property type="entry name" value="SI:DKEY-61P9.11"/>
    <property type="match status" value="1"/>
</dbReference>
<evidence type="ECO:0000256" key="1">
    <source>
        <dbReference type="ARBA" id="ARBA00022450"/>
    </source>
</evidence>
<dbReference type="Proteomes" id="UP001287356">
    <property type="component" value="Unassembled WGS sequence"/>
</dbReference>
<dbReference type="EMBL" id="JAULSN010000009">
    <property type="protein sequence ID" value="KAK3364859.1"/>
    <property type="molecule type" value="Genomic_DNA"/>
</dbReference>
<dbReference type="GO" id="GO:0004312">
    <property type="term" value="F:fatty acid synthase activity"/>
    <property type="evidence" value="ECO:0007669"/>
    <property type="project" value="TreeGrafter"/>
</dbReference>
<keyword evidence="6" id="KW-1185">Reference proteome</keyword>
<organism evidence="5 6">
    <name type="scientific">Lasiosphaeria ovina</name>
    <dbReference type="NCBI Taxonomy" id="92902"/>
    <lineage>
        <taxon>Eukaryota</taxon>
        <taxon>Fungi</taxon>
        <taxon>Dikarya</taxon>
        <taxon>Ascomycota</taxon>
        <taxon>Pezizomycotina</taxon>
        <taxon>Sordariomycetes</taxon>
        <taxon>Sordariomycetidae</taxon>
        <taxon>Sordariales</taxon>
        <taxon>Lasiosphaeriaceae</taxon>
        <taxon>Lasiosphaeria</taxon>
    </lineage>
</organism>